<evidence type="ECO:0008006" key="3">
    <source>
        <dbReference type="Google" id="ProtNLM"/>
    </source>
</evidence>
<comment type="caution">
    <text evidence="1">The sequence shown here is derived from an EMBL/GenBank/DDBJ whole genome shotgun (WGS) entry which is preliminary data.</text>
</comment>
<gene>
    <name evidence="1" type="ORF">JJL56_27960</name>
</gene>
<sequence length="98" mass="10561">MPNVAVAAMPHQAMAMGAEATVDCDQQAEHREHQDHGTDHSKLTHDGCCAMACGMSALAPTQLQMIPIEWTTAGLLFGDDTLRDRTVSPLRRPPRPAA</sequence>
<evidence type="ECO:0000313" key="1">
    <source>
        <dbReference type="EMBL" id="MBK4722696.1"/>
    </source>
</evidence>
<keyword evidence="2" id="KW-1185">Reference proteome</keyword>
<evidence type="ECO:0000313" key="2">
    <source>
        <dbReference type="Proteomes" id="UP000654452"/>
    </source>
</evidence>
<name>A0ABS1I6X8_9PROT</name>
<dbReference type="EMBL" id="JAEPIV010000029">
    <property type="protein sequence ID" value="MBK4722696.1"/>
    <property type="molecule type" value="Genomic_DNA"/>
</dbReference>
<dbReference type="RefSeq" id="WP_200487082.1">
    <property type="nucleotide sequence ID" value="NZ_JAEPIV010000029.1"/>
</dbReference>
<proteinExistence type="predicted"/>
<accession>A0ABS1I6X8</accession>
<organism evidence="1 2">
    <name type="scientific">Azospirillum aestuarii</name>
    <dbReference type="NCBI Taxonomy" id="2802052"/>
    <lineage>
        <taxon>Bacteria</taxon>
        <taxon>Pseudomonadati</taxon>
        <taxon>Pseudomonadota</taxon>
        <taxon>Alphaproteobacteria</taxon>
        <taxon>Rhodospirillales</taxon>
        <taxon>Azospirillaceae</taxon>
        <taxon>Azospirillum</taxon>
    </lineage>
</organism>
<dbReference type="Proteomes" id="UP000654452">
    <property type="component" value="Unassembled WGS sequence"/>
</dbReference>
<protein>
    <recommendedName>
        <fullName evidence="3">DUF2946 domain-containing protein</fullName>
    </recommendedName>
</protein>
<reference evidence="1 2" key="1">
    <citation type="submission" date="2021-01" db="EMBL/GenBank/DDBJ databases">
        <title>Azospirillum sp. YIM DDC1 draft genome.</title>
        <authorList>
            <person name="Wang Y.-X."/>
        </authorList>
    </citation>
    <scope>NUCLEOTIDE SEQUENCE [LARGE SCALE GENOMIC DNA]</scope>
    <source>
        <strain evidence="1 2">YIM DDC1</strain>
    </source>
</reference>